<keyword evidence="5" id="KW-0560">Oxidoreductase</keyword>
<dbReference type="PROSITE" id="PS00075">
    <property type="entry name" value="DHFR_1"/>
    <property type="match status" value="1"/>
</dbReference>
<keyword evidence="4" id="KW-0521">NADP</keyword>
<dbReference type="GO" id="GO:0006730">
    <property type="term" value="P:one-carbon metabolic process"/>
    <property type="evidence" value="ECO:0007669"/>
    <property type="project" value="UniProtKB-KW"/>
</dbReference>
<comment type="catalytic activity">
    <reaction evidence="6">
        <text>(6S)-5,6,7,8-tetrahydrofolate + NADP(+) = 7,8-dihydrofolate + NADPH + H(+)</text>
        <dbReference type="Rhea" id="RHEA:15009"/>
        <dbReference type="ChEBI" id="CHEBI:15378"/>
        <dbReference type="ChEBI" id="CHEBI:57451"/>
        <dbReference type="ChEBI" id="CHEBI:57453"/>
        <dbReference type="ChEBI" id="CHEBI:57783"/>
        <dbReference type="ChEBI" id="CHEBI:58349"/>
        <dbReference type="EC" id="1.5.1.3"/>
    </reaction>
</comment>
<dbReference type="EMBL" id="GEDC01015309">
    <property type="protein sequence ID" value="JAS21989.1"/>
    <property type="molecule type" value="Transcribed_RNA"/>
</dbReference>
<protein>
    <recommendedName>
        <fullName evidence="2">dihydrofolate reductase</fullName>
        <ecNumber evidence="2">1.5.1.3</ecNumber>
    </recommendedName>
</protein>
<dbReference type="InterPro" id="IPR001796">
    <property type="entry name" value="DHFR_dom"/>
</dbReference>
<proteinExistence type="inferred from homology"/>
<feature type="transmembrane region" description="Helical" evidence="8">
    <location>
        <begin position="12"/>
        <end position="34"/>
    </location>
</feature>
<organism evidence="10">
    <name type="scientific">Clastoptera arizonana</name>
    <name type="common">Arizona spittle bug</name>
    <dbReference type="NCBI Taxonomy" id="38151"/>
    <lineage>
        <taxon>Eukaryota</taxon>
        <taxon>Metazoa</taxon>
        <taxon>Ecdysozoa</taxon>
        <taxon>Arthropoda</taxon>
        <taxon>Hexapoda</taxon>
        <taxon>Insecta</taxon>
        <taxon>Pterygota</taxon>
        <taxon>Neoptera</taxon>
        <taxon>Paraneoptera</taxon>
        <taxon>Hemiptera</taxon>
        <taxon>Auchenorrhyncha</taxon>
        <taxon>Cercopoidea</taxon>
        <taxon>Clastopteridae</taxon>
        <taxon>Clastoptera</taxon>
    </lineage>
</organism>
<dbReference type="GO" id="GO:0005739">
    <property type="term" value="C:mitochondrion"/>
    <property type="evidence" value="ECO:0007669"/>
    <property type="project" value="TreeGrafter"/>
</dbReference>
<sequence>MLSTWITENIAVLGLCIVTIITITGFVVALIIVLCKRSKNCDEDNSICPKVILPCEFDVNKTDQIDIIIEDLHDKDADKKENELKELEEWNKKQLLNVFYHSDSDDSLSEEESTTKFHNIRIKDMEKNNIRFNVISAVDEQMCIGKDGVLPWSLPTEFQYFLSMTTKPRPGKQNAVIIGRKTWETMDLLTSKPFLNSLNIILTNQNLTEAKNYENTVVAKSVDAIIKILENEANIDEVWVLGGSETYFTLMKSPYFHRLYLTHIHAKYECDTYFPFMKQELEYGQSFRKLSPDEIQDPRVPTGIVTDSKEGVKFEVAVYEKRH</sequence>
<keyword evidence="8" id="KW-1133">Transmembrane helix</keyword>
<evidence type="ECO:0000256" key="5">
    <source>
        <dbReference type="ARBA" id="ARBA00023002"/>
    </source>
</evidence>
<keyword evidence="3" id="KW-0554">One-carbon metabolism</keyword>
<evidence type="ECO:0000256" key="8">
    <source>
        <dbReference type="SAM" id="Phobius"/>
    </source>
</evidence>
<dbReference type="InterPro" id="IPR012259">
    <property type="entry name" value="DHFR"/>
</dbReference>
<dbReference type="GO" id="GO:0004146">
    <property type="term" value="F:dihydrofolate reductase activity"/>
    <property type="evidence" value="ECO:0007669"/>
    <property type="project" value="UniProtKB-EC"/>
</dbReference>
<keyword evidence="8" id="KW-0812">Transmembrane</keyword>
<name>A0A1B6D8H4_9HEMI</name>
<feature type="domain" description="DHFR" evidence="9">
    <location>
        <begin position="131"/>
        <end position="321"/>
    </location>
</feature>
<evidence type="ECO:0000256" key="7">
    <source>
        <dbReference type="RuleBase" id="RU004474"/>
    </source>
</evidence>
<dbReference type="PROSITE" id="PS51330">
    <property type="entry name" value="DHFR_2"/>
    <property type="match status" value="1"/>
</dbReference>
<dbReference type="GO" id="GO:0046654">
    <property type="term" value="P:tetrahydrofolate biosynthetic process"/>
    <property type="evidence" value="ECO:0007669"/>
    <property type="project" value="UniProtKB-UniPathway"/>
</dbReference>
<evidence type="ECO:0000313" key="10">
    <source>
        <dbReference type="EMBL" id="JAS21989.1"/>
    </source>
</evidence>
<dbReference type="GO" id="GO:0050661">
    <property type="term" value="F:NADP binding"/>
    <property type="evidence" value="ECO:0007669"/>
    <property type="project" value="InterPro"/>
</dbReference>
<dbReference type="AlphaFoldDB" id="A0A1B6D8H4"/>
<dbReference type="UniPathway" id="UPA00077">
    <property type="reaction ID" value="UER00158"/>
</dbReference>
<accession>A0A1B6D8H4</accession>
<reference evidence="10" key="1">
    <citation type="submission" date="2015-12" db="EMBL/GenBank/DDBJ databases">
        <title>De novo transcriptome assembly of four potential Pierce s Disease insect vectors from Arizona vineyards.</title>
        <authorList>
            <person name="Tassone E.E."/>
        </authorList>
    </citation>
    <scope>NUCLEOTIDE SEQUENCE</scope>
</reference>
<evidence type="ECO:0000256" key="1">
    <source>
        <dbReference type="ARBA" id="ARBA00004903"/>
    </source>
</evidence>
<dbReference type="EC" id="1.5.1.3" evidence="2"/>
<dbReference type="InterPro" id="IPR024072">
    <property type="entry name" value="DHFR-like_dom_sf"/>
</dbReference>
<dbReference type="PANTHER" id="PTHR48069:SF3">
    <property type="entry name" value="DIHYDROFOLATE REDUCTASE"/>
    <property type="match status" value="1"/>
</dbReference>
<dbReference type="Pfam" id="PF00186">
    <property type="entry name" value="DHFR_1"/>
    <property type="match status" value="1"/>
</dbReference>
<dbReference type="SUPFAM" id="SSF53597">
    <property type="entry name" value="Dihydrofolate reductase-like"/>
    <property type="match status" value="1"/>
</dbReference>
<evidence type="ECO:0000256" key="3">
    <source>
        <dbReference type="ARBA" id="ARBA00022563"/>
    </source>
</evidence>
<dbReference type="Gene3D" id="3.40.430.10">
    <property type="entry name" value="Dihydrofolate Reductase, subunit A"/>
    <property type="match status" value="1"/>
</dbReference>
<comment type="pathway">
    <text evidence="1">Cofactor biosynthesis; tetrahydrofolate biosynthesis; 5,6,7,8-tetrahydrofolate from 7,8-dihydrofolate: step 1/1.</text>
</comment>
<evidence type="ECO:0000256" key="2">
    <source>
        <dbReference type="ARBA" id="ARBA00012856"/>
    </source>
</evidence>
<dbReference type="InterPro" id="IPR017925">
    <property type="entry name" value="DHFR_CS"/>
</dbReference>
<evidence type="ECO:0000256" key="4">
    <source>
        <dbReference type="ARBA" id="ARBA00022857"/>
    </source>
</evidence>
<dbReference type="PRINTS" id="PR00070">
    <property type="entry name" value="DHFR"/>
</dbReference>
<evidence type="ECO:0000259" key="9">
    <source>
        <dbReference type="PROSITE" id="PS51330"/>
    </source>
</evidence>
<comment type="similarity">
    <text evidence="7">Belongs to the dihydrofolate reductase family.</text>
</comment>
<dbReference type="CDD" id="cd00209">
    <property type="entry name" value="DHFR"/>
    <property type="match status" value="1"/>
</dbReference>
<dbReference type="PANTHER" id="PTHR48069">
    <property type="entry name" value="DIHYDROFOLATE REDUCTASE"/>
    <property type="match status" value="1"/>
</dbReference>
<gene>
    <name evidence="10" type="ORF">g.29603</name>
</gene>
<dbReference type="GO" id="GO:0046452">
    <property type="term" value="P:dihydrofolate metabolic process"/>
    <property type="evidence" value="ECO:0007669"/>
    <property type="project" value="TreeGrafter"/>
</dbReference>
<dbReference type="GO" id="GO:0046655">
    <property type="term" value="P:folic acid metabolic process"/>
    <property type="evidence" value="ECO:0007669"/>
    <property type="project" value="TreeGrafter"/>
</dbReference>
<keyword evidence="8" id="KW-0472">Membrane</keyword>
<evidence type="ECO:0000256" key="6">
    <source>
        <dbReference type="ARBA" id="ARBA00048873"/>
    </source>
</evidence>